<evidence type="ECO:0000256" key="1">
    <source>
        <dbReference type="ARBA" id="ARBA00022555"/>
    </source>
</evidence>
<organism evidence="6">
    <name type="scientific">Arcella intermedia</name>
    <dbReference type="NCBI Taxonomy" id="1963864"/>
    <lineage>
        <taxon>Eukaryota</taxon>
        <taxon>Amoebozoa</taxon>
        <taxon>Tubulinea</taxon>
        <taxon>Elardia</taxon>
        <taxon>Arcellinida</taxon>
        <taxon>Sphaerothecina</taxon>
        <taxon>Arcellidae</taxon>
        <taxon>Arcella</taxon>
    </lineage>
</organism>
<dbReference type="Pfam" id="PF00588">
    <property type="entry name" value="SpoU_methylase"/>
    <property type="match status" value="1"/>
</dbReference>
<dbReference type="Gene3D" id="3.40.1280.10">
    <property type="match status" value="1"/>
</dbReference>
<dbReference type="PANTHER" id="PTHR43453:SF3">
    <property type="entry name" value="TRNA_RRNA METHYLTRANSFERASE SPOU TYPE DOMAIN-CONTAINING PROTEIN"/>
    <property type="match status" value="1"/>
</dbReference>
<evidence type="ECO:0000256" key="2">
    <source>
        <dbReference type="ARBA" id="ARBA00022603"/>
    </source>
</evidence>
<dbReference type="SUPFAM" id="SSF75217">
    <property type="entry name" value="alpha/beta knot"/>
    <property type="match status" value="1"/>
</dbReference>
<evidence type="ECO:0000256" key="3">
    <source>
        <dbReference type="ARBA" id="ARBA00022679"/>
    </source>
</evidence>
<evidence type="ECO:0000313" key="6">
    <source>
        <dbReference type="EMBL" id="NDV36619.1"/>
    </source>
</evidence>
<dbReference type="CDD" id="cd18092">
    <property type="entry name" value="SpoU-like_TrmH"/>
    <property type="match status" value="1"/>
</dbReference>
<name>A0A6B2LHP4_9EUKA</name>
<dbReference type="InterPro" id="IPR033671">
    <property type="entry name" value="TrmH"/>
</dbReference>
<dbReference type="GO" id="GO:0002938">
    <property type="term" value="P:tRNA guanine ribose methylation"/>
    <property type="evidence" value="ECO:0007669"/>
    <property type="project" value="TreeGrafter"/>
</dbReference>
<dbReference type="InterPro" id="IPR029026">
    <property type="entry name" value="tRNA_m1G_MTases_N"/>
</dbReference>
<reference evidence="6" key="1">
    <citation type="journal article" date="2020" name="J. Eukaryot. Microbiol.">
        <title>De novo Sequencing, Assembly and Annotation of the Transcriptome for the Free-Living Testate Amoeba Arcella intermedia.</title>
        <authorList>
            <person name="Ribeiro G.M."/>
            <person name="Porfirio-Sousa A.L."/>
            <person name="Maurer-Alcala X.X."/>
            <person name="Katz L.A."/>
            <person name="Lahr D.J.G."/>
        </authorList>
    </citation>
    <scope>NUCLEOTIDE SEQUENCE</scope>
</reference>
<dbReference type="PANTHER" id="PTHR43453">
    <property type="entry name" value="RRNA METHYLASE-LIKE"/>
    <property type="match status" value="1"/>
</dbReference>
<keyword evidence="1" id="KW-0694">RNA-binding</keyword>
<evidence type="ECO:0000256" key="4">
    <source>
        <dbReference type="SAM" id="MobiDB-lite"/>
    </source>
</evidence>
<feature type="region of interest" description="Disordered" evidence="4">
    <location>
        <begin position="172"/>
        <end position="206"/>
    </location>
</feature>
<dbReference type="AlphaFoldDB" id="A0A6B2LHP4"/>
<keyword evidence="3" id="KW-0808">Transferase</keyword>
<keyword evidence="1" id="KW-0820">tRNA-binding</keyword>
<protein>
    <recommendedName>
        <fullName evidence="5">tRNA/rRNA methyltransferase SpoU type domain-containing protein</fullName>
    </recommendedName>
</protein>
<feature type="domain" description="tRNA/rRNA methyltransferase SpoU type" evidence="5">
    <location>
        <begin position="8"/>
        <end position="139"/>
    </location>
</feature>
<evidence type="ECO:0000259" key="5">
    <source>
        <dbReference type="Pfam" id="PF00588"/>
    </source>
</evidence>
<sequence>MERTYDCFNKQAVFRTAEALGIQTVWLTEPVETKNQDKAKQVQKSTDRFLTIRTFLSTRDCIDALLKDGREIWATDLSPTAVSLEDKSLTLPPKLAIVFGREAEGCTKEMLSAAHKRVYLPQHGFAESLNVSVACALVINTLLSMCPESRGDLTIEEKNQLRAHWQIILEEENRKSKKRSERETDPINDASESPTKKPKNLEDPTD</sequence>
<accession>A0A6B2LHP4</accession>
<dbReference type="GO" id="GO:0008173">
    <property type="term" value="F:RNA methyltransferase activity"/>
    <property type="evidence" value="ECO:0007669"/>
    <property type="project" value="InterPro"/>
</dbReference>
<keyword evidence="2" id="KW-0489">Methyltransferase</keyword>
<dbReference type="InterPro" id="IPR029028">
    <property type="entry name" value="Alpha/beta_knot_MTases"/>
</dbReference>
<dbReference type="GO" id="GO:0000049">
    <property type="term" value="F:tRNA binding"/>
    <property type="evidence" value="ECO:0007669"/>
    <property type="project" value="UniProtKB-KW"/>
</dbReference>
<dbReference type="EMBL" id="GIBP01007650">
    <property type="protein sequence ID" value="NDV36619.1"/>
    <property type="molecule type" value="Transcribed_RNA"/>
</dbReference>
<proteinExistence type="predicted"/>
<dbReference type="InterPro" id="IPR001537">
    <property type="entry name" value="SpoU_MeTrfase"/>
</dbReference>